<name>A0AA38YUX6_VITRO</name>
<dbReference type="Proteomes" id="UP001168098">
    <property type="component" value="Unassembled WGS sequence"/>
</dbReference>
<proteinExistence type="predicted"/>
<reference evidence="1 2" key="1">
    <citation type="journal article" date="2023" name="BMC Biotechnol.">
        <title>Vitis rotundifolia cv Carlos genome sequencing.</title>
        <authorList>
            <person name="Huff M."/>
            <person name="Hulse-Kemp A."/>
            <person name="Scheffler B."/>
            <person name="Youngblood R."/>
            <person name="Simpson S."/>
            <person name="Babiker E."/>
            <person name="Staton M."/>
        </authorList>
    </citation>
    <scope>NUCLEOTIDE SEQUENCE [LARGE SCALE GENOMIC DNA]</scope>
    <source>
        <tissue evidence="1">Leaf</tissue>
    </source>
</reference>
<comment type="caution">
    <text evidence="1">The sequence shown here is derived from an EMBL/GenBank/DDBJ whole genome shotgun (WGS) entry which is preliminary data.</text>
</comment>
<dbReference type="AlphaFoldDB" id="A0AA38YUX6"/>
<keyword evidence="2" id="KW-1185">Reference proteome</keyword>
<protein>
    <submittedName>
        <fullName evidence="1">Uncharacterized protein</fullName>
    </submittedName>
</protein>
<evidence type="ECO:0000313" key="2">
    <source>
        <dbReference type="Proteomes" id="UP001168098"/>
    </source>
</evidence>
<evidence type="ECO:0000313" key="1">
    <source>
        <dbReference type="EMBL" id="KAJ9677089.1"/>
    </source>
</evidence>
<gene>
    <name evidence="1" type="ORF">PVL29_022203</name>
</gene>
<organism evidence="1 2">
    <name type="scientific">Vitis rotundifolia</name>
    <name type="common">Muscadine grape</name>
    <dbReference type="NCBI Taxonomy" id="103349"/>
    <lineage>
        <taxon>Eukaryota</taxon>
        <taxon>Viridiplantae</taxon>
        <taxon>Streptophyta</taxon>
        <taxon>Embryophyta</taxon>
        <taxon>Tracheophyta</taxon>
        <taxon>Spermatophyta</taxon>
        <taxon>Magnoliopsida</taxon>
        <taxon>eudicotyledons</taxon>
        <taxon>Gunneridae</taxon>
        <taxon>Pentapetalae</taxon>
        <taxon>rosids</taxon>
        <taxon>Vitales</taxon>
        <taxon>Vitaceae</taxon>
        <taxon>Viteae</taxon>
        <taxon>Vitis</taxon>
    </lineage>
</organism>
<sequence length="159" mass="17199">MALFKTISPVLGHPHFPSPSPTSLIPNPLSSLSISFSMNLSAHAIAPPHTYPSLIPITLNCIAKPSFIFDSVENDDDVKRGLAAMEFKFESVIRGIRSLWDSNDPCVEISGNCSSISPNDASVAGRWRSASLHVHLALHLLHSFVRKARGLEAISAENS</sequence>
<dbReference type="EMBL" id="JARBHA010000017">
    <property type="protein sequence ID" value="KAJ9677089.1"/>
    <property type="molecule type" value="Genomic_DNA"/>
</dbReference>
<accession>A0AA38YUX6</accession>